<sequence>MRGSDGSEKGGGSLCLNVGALEGYLLATNKETTDTGEDDHGTVNGGRKWQNNPILGRCLATWWGLEGDIPKTVMQETVTPEEIRSYSFTSAVWRGFVPHRVELFTWFVLIERMNTKERLSKLGILGPRDDLCALCSKAVESAFHLFIGLSSLGKCGARVVVRPWKVMDHTRHTEATL</sequence>
<dbReference type="Pfam" id="PF13966">
    <property type="entry name" value="zf-RVT"/>
    <property type="match status" value="1"/>
</dbReference>
<accession>A0A9C6WCI6</accession>
<organism evidence="2 3">
    <name type="scientific">Arachis duranensis</name>
    <name type="common">Wild peanut</name>
    <dbReference type="NCBI Taxonomy" id="130453"/>
    <lineage>
        <taxon>Eukaryota</taxon>
        <taxon>Viridiplantae</taxon>
        <taxon>Streptophyta</taxon>
        <taxon>Embryophyta</taxon>
        <taxon>Tracheophyta</taxon>
        <taxon>Spermatophyta</taxon>
        <taxon>Magnoliopsida</taxon>
        <taxon>eudicotyledons</taxon>
        <taxon>Gunneridae</taxon>
        <taxon>Pentapetalae</taxon>
        <taxon>rosids</taxon>
        <taxon>fabids</taxon>
        <taxon>Fabales</taxon>
        <taxon>Fabaceae</taxon>
        <taxon>Papilionoideae</taxon>
        <taxon>50 kb inversion clade</taxon>
        <taxon>dalbergioids sensu lato</taxon>
        <taxon>Dalbergieae</taxon>
        <taxon>Pterocarpus clade</taxon>
        <taxon>Arachis</taxon>
    </lineage>
</organism>
<dbReference type="AlphaFoldDB" id="A0A9C6WCI6"/>
<name>A0A9C6WCI6_ARADU</name>
<gene>
    <name evidence="3" type="primary">LOC127741510</name>
</gene>
<dbReference type="Proteomes" id="UP000515211">
    <property type="component" value="Chromosome 9"/>
</dbReference>
<keyword evidence="2" id="KW-1185">Reference proteome</keyword>
<feature type="domain" description="Reverse transcriptase zinc-binding" evidence="1">
    <location>
        <begin position="87"/>
        <end position="147"/>
    </location>
</feature>
<reference evidence="2" key="1">
    <citation type="journal article" date="2016" name="Nat. Genet.">
        <title>The genome sequences of Arachis duranensis and Arachis ipaensis, the diploid ancestors of cultivated peanut.</title>
        <authorList>
            <person name="Bertioli D.J."/>
            <person name="Cannon S.B."/>
            <person name="Froenicke L."/>
            <person name="Huang G."/>
            <person name="Farmer A.D."/>
            <person name="Cannon E.K."/>
            <person name="Liu X."/>
            <person name="Gao D."/>
            <person name="Clevenger J."/>
            <person name="Dash S."/>
            <person name="Ren L."/>
            <person name="Moretzsohn M.C."/>
            <person name="Shirasawa K."/>
            <person name="Huang W."/>
            <person name="Vidigal B."/>
            <person name="Abernathy B."/>
            <person name="Chu Y."/>
            <person name="Niederhuth C.E."/>
            <person name="Umale P."/>
            <person name="Araujo A.C."/>
            <person name="Kozik A."/>
            <person name="Kim K.D."/>
            <person name="Burow M.D."/>
            <person name="Varshney R.K."/>
            <person name="Wang X."/>
            <person name="Zhang X."/>
            <person name="Barkley N."/>
            <person name="Guimaraes P.M."/>
            <person name="Isobe S."/>
            <person name="Guo B."/>
            <person name="Liao B."/>
            <person name="Stalker H.T."/>
            <person name="Schmitz R.J."/>
            <person name="Scheffler B.E."/>
            <person name="Leal-Bertioli S.C."/>
            <person name="Xun X."/>
            <person name="Jackson S.A."/>
            <person name="Michelmore R."/>
            <person name="Ozias-Akins P."/>
        </authorList>
    </citation>
    <scope>NUCLEOTIDE SEQUENCE [LARGE SCALE GENOMIC DNA]</scope>
    <source>
        <strain evidence="2">cv. V14167</strain>
    </source>
</reference>
<protein>
    <submittedName>
        <fullName evidence="3">Uncharacterized protein LOC127741510</fullName>
    </submittedName>
</protein>
<evidence type="ECO:0000259" key="1">
    <source>
        <dbReference type="Pfam" id="PF13966"/>
    </source>
</evidence>
<evidence type="ECO:0000313" key="3">
    <source>
        <dbReference type="RefSeq" id="XP_052110147.1"/>
    </source>
</evidence>
<dbReference type="InterPro" id="IPR026960">
    <property type="entry name" value="RVT-Znf"/>
</dbReference>
<proteinExistence type="predicted"/>
<dbReference type="RefSeq" id="XP_052110147.1">
    <property type="nucleotide sequence ID" value="XM_052254187.1"/>
</dbReference>
<reference evidence="3" key="2">
    <citation type="submission" date="2025-08" db="UniProtKB">
        <authorList>
            <consortium name="RefSeq"/>
        </authorList>
    </citation>
    <scope>IDENTIFICATION</scope>
    <source>
        <tissue evidence="3">Whole plant</tissue>
    </source>
</reference>
<dbReference type="KEGG" id="adu:127741510"/>
<dbReference type="GeneID" id="127741510"/>
<evidence type="ECO:0000313" key="2">
    <source>
        <dbReference type="Proteomes" id="UP000515211"/>
    </source>
</evidence>